<dbReference type="OrthoDB" id="9984533at2759"/>
<dbReference type="Gene3D" id="3.40.50.720">
    <property type="entry name" value="NAD(P)-binding Rossmann-like Domain"/>
    <property type="match status" value="1"/>
</dbReference>
<keyword evidence="5" id="KW-1185">Reference proteome</keyword>
<dbReference type="SUPFAM" id="SSF51735">
    <property type="entry name" value="NAD(P)-binding Rossmann-fold domains"/>
    <property type="match status" value="1"/>
</dbReference>
<gene>
    <name evidence="4" type="ORF">BT63DRAFT_424269</name>
</gene>
<protein>
    <submittedName>
        <fullName evidence="4">NmrA-like family protein</fullName>
    </submittedName>
</protein>
<feature type="domain" description="NmrA-like" evidence="3">
    <location>
        <begin position="4"/>
        <end position="240"/>
    </location>
</feature>
<organism evidence="4 5">
    <name type="scientific">Microthyrium microscopicum</name>
    <dbReference type="NCBI Taxonomy" id="703497"/>
    <lineage>
        <taxon>Eukaryota</taxon>
        <taxon>Fungi</taxon>
        <taxon>Dikarya</taxon>
        <taxon>Ascomycota</taxon>
        <taxon>Pezizomycotina</taxon>
        <taxon>Dothideomycetes</taxon>
        <taxon>Dothideomycetes incertae sedis</taxon>
        <taxon>Microthyriales</taxon>
        <taxon>Microthyriaceae</taxon>
        <taxon>Microthyrium</taxon>
    </lineage>
</organism>
<accession>A0A6A6UGW1</accession>
<dbReference type="InterPro" id="IPR036291">
    <property type="entry name" value="NAD(P)-bd_dom_sf"/>
</dbReference>
<name>A0A6A6UGW1_9PEZI</name>
<evidence type="ECO:0000313" key="5">
    <source>
        <dbReference type="Proteomes" id="UP000799302"/>
    </source>
</evidence>
<proteinExistence type="predicted"/>
<evidence type="ECO:0000313" key="4">
    <source>
        <dbReference type="EMBL" id="KAF2670328.1"/>
    </source>
</evidence>
<dbReference type="PANTHER" id="PTHR47706">
    <property type="entry name" value="NMRA-LIKE FAMILY PROTEIN"/>
    <property type="match status" value="1"/>
</dbReference>
<dbReference type="InterPro" id="IPR045312">
    <property type="entry name" value="PCBER-like"/>
</dbReference>
<dbReference type="InterPro" id="IPR051609">
    <property type="entry name" value="NmrA/Isoflavone_reductase-like"/>
</dbReference>
<dbReference type="GO" id="GO:0016491">
    <property type="term" value="F:oxidoreductase activity"/>
    <property type="evidence" value="ECO:0007669"/>
    <property type="project" value="UniProtKB-KW"/>
</dbReference>
<dbReference type="Gene3D" id="3.90.25.10">
    <property type="entry name" value="UDP-galactose 4-epimerase, domain 1"/>
    <property type="match status" value="1"/>
</dbReference>
<dbReference type="EMBL" id="MU004234">
    <property type="protein sequence ID" value="KAF2670328.1"/>
    <property type="molecule type" value="Genomic_DNA"/>
</dbReference>
<dbReference type="Proteomes" id="UP000799302">
    <property type="component" value="Unassembled WGS sequence"/>
</dbReference>
<dbReference type="PANTHER" id="PTHR47706:SF9">
    <property type="entry name" value="NMRA-LIKE DOMAIN-CONTAINING PROTEIN-RELATED"/>
    <property type="match status" value="1"/>
</dbReference>
<keyword evidence="1" id="KW-0521">NADP</keyword>
<evidence type="ECO:0000256" key="1">
    <source>
        <dbReference type="ARBA" id="ARBA00022857"/>
    </source>
</evidence>
<keyword evidence="2" id="KW-0560">Oxidoreductase</keyword>
<dbReference type="Pfam" id="PF05368">
    <property type="entry name" value="NmrA"/>
    <property type="match status" value="1"/>
</dbReference>
<dbReference type="AlphaFoldDB" id="A0A6A6UGW1"/>
<reference evidence="4" key="1">
    <citation type="journal article" date="2020" name="Stud. Mycol.">
        <title>101 Dothideomycetes genomes: a test case for predicting lifestyles and emergence of pathogens.</title>
        <authorList>
            <person name="Haridas S."/>
            <person name="Albert R."/>
            <person name="Binder M."/>
            <person name="Bloem J."/>
            <person name="Labutti K."/>
            <person name="Salamov A."/>
            <person name="Andreopoulos B."/>
            <person name="Baker S."/>
            <person name="Barry K."/>
            <person name="Bills G."/>
            <person name="Bluhm B."/>
            <person name="Cannon C."/>
            <person name="Castanera R."/>
            <person name="Culley D."/>
            <person name="Daum C."/>
            <person name="Ezra D."/>
            <person name="Gonzalez J."/>
            <person name="Henrissat B."/>
            <person name="Kuo A."/>
            <person name="Liang C."/>
            <person name="Lipzen A."/>
            <person name="Lutzoni F."/>
            <person name="Magnuson J."/>
            <person name="Mondo S."/>
            <person name="Nolan M."/>
            <person name="Ohm R."/>
            <person name="Pangilinan J."/>
            <person name="Park H.-J."/>
            <person name="Ramirez L."/>
            <person name="Alfaro M."/>
            <person name="Sun H."/>
            <person name="Tritt A."/>
            <person name="Yoshinaga Y."/>
            <person name="Zwiers L.-H."/>
            <person name="Turgeon B."/>
            <person name="Goodwin S."/>
            <person name="Spatafora J."/>
            <person name="Crous P."/>
            <person name="Grigoriev I."/>
        </authorList>
    </citation>
    <scope>NUCLEOTIDE SEQUENCE</scope>
    <source>
        <strain evidence="4">CBS 115976</strain>
    </source>
</reference>
<evidence type="ECO:0000256" key="2">
    <source>
        <dbReference type="ARBA" id="ARBA00023002"/>
    </source>
</evidence>
<evidence type="ECO:0000259" key="3">
    <source>
        <dbReference type="Pfam" id="PF05368"/>
    </source>
</evidence>
<dbReference type="CDD" id="cd05259">
    <property type="entry name" value="PCBER_SDR_a"/>
    <property type="match status" value="1"/>
</dbReference>
<sequence>MAFKKVALVGANGTLGTFILKALLSAKIFNVTVLSRASSKSTYSESVNIVTISDDASTEELATALTGQDAVVVAFAGSIIDLQLRLADAAVLAGVKRFIPADFGSCDSSSPRALALMPLYVGKQKVRHYLQKLSGQSSLSWTSLVCGHFFDHGLESGLLGFDLAAKKAKIFDGGDINFSTTTLDTIGRAVVQVLQKEEETKNRMLYIQSFGITQNELFNSLQKAMGQGWHAESVDSDVYIKSVKAETDKDPSNSTATEDLVGVVGVLEANWESKDDFANSLLGLDGENLDQAVRQVCKDASAHAAA</sequence>
<dbReference type="InterPro" id="IPR008030">
    <property type="entry name" value="NmrA-like"/>
</dbReference>